<reference evidence="1 2" key="1">
    <citation type="journal article" date="2010" name="Appl. Environ. Microbiol.">
        <title>The genome sequence of Psychrobacter arcticus 273-4, a psychroactive Siberian permafrost bacterium, reveals mechanisms for adaptation to low-temperature growth.</title>
        <authorList>
            <person name="Ayala-del-Rio H.L."/>
            <person name="Chain P.S."/>
            <person name="Grzymski J.J."/>
            <person name="Ponder M.A."/>
            <person name="Ivanova N."/>
            <person name="Bergholz P.W."/>
            <person name="Di Bartolo G."/>
            <person name="Hauser L."/>
            <person name="Land M."/>
            <person name="Bakermans C."/>
            <person name="Rodrigues D."/>
            <person name="Klappenbach J."/>
            <person name="Zarka D."/>
            <person name="Larimer F."/>
            <person name="Richardson P."/>
            <person name="Murray A."/>
            <person name="Thomashow M."/>
            <person name="Tiedje J.M."/>
        </authorList>
    </citation>
    <scope>NUCLEOTIDE SEQUENCE [LARGE SCALE GENOMIC DNA]</scope>
    <source>
        <strain evidence="2">DSM 17307 / VKM B-2377 / 273-4</strain>
    </source>
</reference>
<evidence type="ECO:0000313" key="1">
    <source>
        <dbReference type="EMBL" id="AAZ18834.1"/>
    </source>
</evidence>
<keyword evidence="2" id="KW-1185">Reference proteome</keyword>
<dbReference type="AlphaFoldDB" id="Q4FT24"/>
<dbReference type="EMBL" id="CP000082">
    <property type="protein sequence ID" value="AAZ18834.1"/>
    <property type="molecule type" value="Genomic_DNA"/>
</dbReference>
<dbReference type="GO" id="GO:0006259">
    <property type="term" value="P:DNA metabolic process"/>
    <property type="evidence" value="ECO:0007669"/>
    <property type="project" value="InterPro"/>
</dbReference>
<sequence length="348" mass="38386">MDNYNEITVTADQQYSPQQITLDDSLFNKCQRLAHMMASGVCTVPKHLQGNVGDCFAIIGQSLRWGMDPYAVAQKTHLVNGTLGYEAQLVIAVINNRAPIVDRIKFEYFGDWSKVKAKDDKSTDVGVICRATFKGDDEPTELSLTMAQVGTVRNSPLWAADPRQQLAYLAAKRFSRLHCPDVILGVYTPDELADRNNEAPRNVTPKAANAGASALLDRVKPKQATAAAPVIEYYDISELLSTIEQVTDSKQIGPIGKEIGEMLNNPAINIKDDDVDELRQALADQKQSIILADEYNNIMKHIKACESLDDVERMKGLITDKEQDFDAGDIKMLNDTLEIVAEDIGAQG</sequence>
<protein>
    <recommendedName>
        <fullName evidence="3">RecT family protein</fullName>
    </recommendedName>
</protein>
<dbReference type="KEGG" id="par:Psyc_0981"/>
<dbReference type="HOGENOM" id="CLU_862972_0_0_6"/>
<dbReference type="GO" id="GO:0003677">
    <property type="term" value="F:DNA binding"/>
    <property type="evidence" value="ECO:0007669"/>
    <property type="project" value="InterPro"/>
</dbReference>
<dbReference type="InterPro" id="IPR018330">
    <property type="entry name" value="RecT_fam"/>
</dbReference>
<proteinExistence type="predicted"/>
<dbReference type="Proteomes" id="UP000000546">
    <property type="component" value="Chromosome"/>
</dbReference>
<dbReference type="Pfam" id="PF03837">
    <property type="entry name" value="RecT"/>
    <property type="match status" value="1"/>
</dbReference>
<gene>
    <name evidence="1" type="ordered locus">Psyc_0981</name>
</gene>
<organism evidence="1 2">
    <name type="scientific">Psychrobacter arcticus (strain DSM 17307 / VKM B-2377 / 273-4)</name>
    <dbReference type="NCBI Taxonomy" id="259536"/>
    <lineage>
        <taxon>Bacteria</taxon>
        <taxon>Pseudomonadati</taxon>
        <taxon>Pseudomonadota</taxon>
        <taxon>Gammaproteobacteria</taxon>
        <taxon>Moraxellales</taxon>
        <taxon>Moraxellaceae</taxon>
        <taxon>Psychrobacter</taxon>
    </lineage>
</organism>
<name>Q4FT24_PSYA2</name>
<accession>Q4FT24</accession>
<evidence type="ECO:0008006" key="3">
    <source>
        <dbReference type="Google" id="ProtNLM"/>
    </source>
</evidence>
<dbReference type="STRING" id="259536.Psyc_0981"/>
<evidence type="ECO:0000313" key="2">
    <source>
        <dbReference type="Proteomes" id="UP000000546"/>
    </source>
</evidence>
<dbReference type="eggNOG" id="ENOG502Z9MZ">
    <property type="taxonomic scope" value="Bacteria"/>
</dbReference>
<dbReference type="RefSeq" id="WP_011280256.1">
    <property type="nucleotide sequence ID" value="NC_007204.1"/>
</dbReference>